<keyword evidence="1" id="KW-0808">Transferase</keyword>
<evidence type="ECO:0000313" key="5">
    <source>
        <dbReference type="Proteomes" id="UP001139516"/>
    </source>
</evidence>
<dbReference type="Pfam" id="PF00583">
    <property type="entry name" value="Acetyltransf_1"/>
    <property type="match status" value="1"/>
</dbReference>
<dbReference type="InterPro" id="IPR016181">
    <property type="entry name" value="Acyl_CoA_acyltransferase"/>
</dbReference>
<reference evidence="4" key="1">
    <citation type="submission" date="2022-04" db="EMBL/GenBank/DDBJ databases">
        <title>Roseomonas acroporae sp. nov., isolated from coral Acropora digitifera.</title>
        <authorList>
            <person name="Sun H."/>
        </authorList>
    </citation>
    <scope>NUCLEOTIDE SEQUENCE</scope>
    <source>
        <strain evidence="4">NAR14</strain>
    </source>
</reference>
<dbReference type="GO" id="GO:0016747">
    <property type="term" value="F:acyltransferase activity, transferring groups other than amino-acyl groups"/>
    <property type="evidence" value="ECO:0007669"/>
    <property type="project" value="InterPro"/>
</dbReference>
<evidence type="ECO:0000259" key="3">
    <source>
        <dbReference type="PROSITE" id="PS51186"/>
    </source>
</evidence>
<evidence type="ECO:0000313" key="4">
    <source>
        <dbReference type="EMBL" id="MCK8787586.1"/>
    </source>
</evidence>
<dbReference type="EMBL" id="JALPRX010000133">
    <property type="protein sequence ID" value="MCK8787586.1"/>
    <property type="molecule type" value="Genomic_DNA"/>
</dbReference>
<dbReference type="Gene3D" id="3.40.630.30">
    <property type="match status" value="1"/>
</dbReference>
<dbReference type="PANTHER" id="PTHR43877">
    <property type="entry name" value="AMINOALKYLPHOSPHONATE N-ACETYLTRANSFERASE-RELATED-RELATED"/>
    <property type="match status" value="1"/>
</dbReference>
<dbReference type="SUPFAM" id="SSF55729">
    <property type="entry name" value="Acyl-CoA N-acyltransferases (Nat)"/>
    <property type="match status" value="1"/>
</dbReference>
<gene>
    <name evidence="4" type="ORF">M0638_24780</name>
</gene>
<keyword evidence="5" id="KW-1185">Reference proteome</keyword>
<protein>
    <submittedName>
        <fullName evidence="4">GNAT family N-acetyltransferase</fullName>
    </submittedName>
</protein>
<proteinExistence type="predicted"/>
<name>A0A9X2BXS2_9PROT</name>
<comment type="caution">
    <text evidence="4">The sequence shown here is derived from an EMBL/GenBank/DDBJ whole genome shotgun (WGS) entry which is preliminary data.</text>
</comment>
<organism evidence="4 5">
    <name type="scientific">Roseomonas acroporae</name>
    <dbReference type="NCBI Taxonomy" id="2937791"/>
    <lineage>
        <taxon>Bacteria</taxon>
        <taxon>Pseudomonadati</taxon>
        <taxon>Pseudomonadota</taxon>
        <taxon>Alphaproteobacteria</taxon>
        <taxon>Acetobacterales</taxon>
        <taxon>Roseomonadaceae</taxon>
        <taxon>Roseomonas</taxon>
    </lineage>
</organism>
<evidence type="ECO:0000256" key="2">
    <source>
        <dbReference type="ARBA" id="ARBA00023315"/>
    </source>
</evidence>
<dbReference type="PANTHER" id="PTHR43877:SF2">
    <property type="entry name" value="AMINOALKYLPHOSPHONATE N-ACETYLTRANSFERASE-RELATED"/>
    <property type="match status" value="1"/>
</dbReference>
<dbReference type="Proteomes" id="UP001139516">
    <property type="component" value="Unassembled WGS sequence"/>
</dbReference>
<dbReference type="AlphaFoldDB" id="A0A9X2BXS2"/>
<keyword evidence="2" id="KW-0012">Acyltransferase</keyword>
<accession>A0A9X2BXS2</accession>
<dbReference type="InterPro" id="IPR050832">
    <property type="entry name" value="Bact_Acetyltransf"/>
</dbReference>
<sequence>MDLPPGLRIDVEDAPAAADLDRIPEGLEAFNEAMWPGHQPFRPLGVFVRDAAGKILGGLAGGTYGGWLYVRHFWVSEPLRGRGLGREMLARAERRALARGSHSVWLDTFSFQAPEFYRRQGYEVFGELDVPPGYKRIFLRKALATRDGGGAAATGADGPA</sequence>
<feature type="domain" description="N-acetyltransferase" evidence="3">
    <location>
        <begin position="1"/>
        <end position="144"/>
    </location>
</feature>
<dbReference type="RefSeq" id="WP_248669635.1">
    <property type="nucleotide sequence ID" value="NZ_JALPRX010000133.1"/>
</dbReference>
<dbReference type="InterPro" id="IPR000182">
    <property type="entry name" value="GNAT_dom"/>
</dbReference>
<evidence type="ECO:0000256" key="1">
    <source>
        <dbReference type="ARBA" id="ARBA00022679"/>
    </source>
</evidence>
<dbReference type="PROSITE" id="PS51186">
    <property type="entry name" value="GNAT"/>
    <property type="match status" value="1"/>
</dbReference>